<dbReference type="EMBL" id="PFEK01000031">
    <property type="protein sequence ID" value="PJE67582.1"/>
    <property type="molecule type" value="Genomic_DNA"/>
</dbReference>
<name>A0A2M8L3V6_9BACT</name>
<organism evidence="1 2">
    <name type="scientific">Candidatus Shapirobacteria bacterium CG10_big_fil_rev_8_21_14_0_10_40_9</name>
    <dbReference type="NCBI Taxonomy" id="1974888"/>
    <lineage>
        <taxon>Bacteria</taxon>
        <taxon>Candidatus Shapironibacteriota</taxon>
    </lineage>
</organism>
<accession>A0A2M8L3V6</accession>
<protein>
    <submittedName>
        <fullName evidence="1">Uncharacterized protein</fullName>
    </submittedName>
</protein>
<sequence length="278" mass="31527">MAKIIVTHFYPDLDAVTAVWLIKRFLPGWTKAEVKFVSAGETFRGAPPDSDPEILHVDTGHGKLDHHQKGEYSSAAGLVLKKIFKEKKFSEIDKETLKRLVAIVTEIDNGRMITWENASSDRYEFCLHNLLSGFEKEGGDEAIISLGLSCLNGVFKVLKDKVLAEKILKEEGKVFRTRWGKAVAVESFDEQVLMVGQKKGFIFVARKNPKSGHLRIYSRWDKKVDLTKAYEEFKKKDPKATWYLHPTKHLLLNGSRGDPNRVSTKLSLSEIIKILEKA</sequence>
<gene>
    <name evidence="1" type="ORF">COU95_01695</name>
</gene>
<proteinExistence type="predicted"/>
<evidence type="ECO:0000313" key="2">
    <source>
        <dbReference type="Proteomes" id="UP000231474"/>
    </source>
</evidence>
<dbReference type="InterPro" id="IPR038763">
    <property type="entry name" value="DHH_sf"/>
</dbReference>
<reference evidence="2" key="1">
    <citation type="submission" date="2017-09" db="EMBL/GenBank/DDBJ databases">
        <title>Depth-based differentiation of microbial function through sediment-hosted aquifers and enrichment of novel symbionts in the deep terrestrial subsurface.</title>
        <authorList>
            <person name="Probst A.J."/>
            <person name="Ladd B."/>
            <person name="Jarett J.K."/>
            <person name="Geller-Mcgrath D.E."/>
            <person name="Sieber C.M.K."/>
            <person name="Emerson J.B."/>
            <person name="Anantharaman K."/>
            <person name="Thomas B.C."/>
            <person name="Malmstrom R."/>
            <person name="Stieglmeier M."/>
            <person name="Klingl A."/>
            <person name="Woyke T."/>
            <person name="Ryan C.M."/>
            <person name="Banfield J.F."/>
        </authorList>
    </citation>
    <scope>NUCLEOTIDE SEQUENCE [LARGE SCALE GENOMIC DNA]</scope>
</reference>
<evidence type="ECO:0000313" key="1">
    <source>
        <dbReference type="EMBL" id="PJE67582.1"/>
    </source>
</evidence>
<comment type="caution">
    <text evidence="1">The sequence shown here is derived from an EMBL/GenBank/DDBJ whole genome shotgun (WGS) entry which is preliminary data.</text>
</comment>
<dbReference type="SUPFAM" id="SSF64182">
    <property type="entry name" value="DHH phosphoesterases"/>
    <property type="match status" value="1"/>
</dbReference>
<dbReference type="Proteomes" id="UP000231474">
    <property type="component" value="Unassembled WGS sequence"/>
</dbReference>
<dbReference type="AlphaFoldDB" id="A0A2M8L3V6"/>